<dbReference type="EMBL" id="OV696686">
    <property type="protein sequence ID" value="CAH1233112.1"/>
    <property type="molecule type" value="Genomic_DNA"/>
</dbReference>
<evidence type="ECO:0000256" key="1">
    <source>
        <dbReference type="ARBA" id="ARBA00004370"/>
    </source>
</evidence>
<dbReference type="InterPro" id="IPR050971">
    <property type="entry name" value="Cadherin-domain_protein"/>
</dbReference>
<dbReference type="PANTHER" id="PTHR24025">
    <property type="entry name" value="DESMOGLEIN FAMILY MEMBER"/>
    <property type="match status" value="1"/>
</dbReference>
<keyword evidence="5" id="KW-0130">Cell adhesion</keyword>
<feature type="chain" id="PRO_5035474098" evidence="9">
    <location>
        <begin position="26"/>
        <end position="359"/>
    </location>
</feature>
<dbReference type="SMART" id="SM00112">
    <property type="entry name" value="CA"/>
    <property type="match status" value="1"/>
</dbReference>
<dbReference type="AlphaFoldDB" id="A0A8J9YR54"/>
<feature type="domain" description="Cadherin" evidence="10">
    <location>
        <begin position="276"/>
        <end position="329"/>
    </location>
</feature>
<dbReference type="CDD" id="cd11304">
    <property type="entry name" value="Cadherin_repeat"/>
    <property type="match status" value="2"/>
</dbReference>
<protein>
    <submittedName>
        <fullName evidence="11">CELSR2 protein</fullName>
    </submittedName>
</protein>
<keyword evidence="6" id="KW-1133">Transmembrane helix</keyword>
<evidence type="ECO:0000313" key="11">
    <source>
        <dbReference type="EMBL" id="CAH1233112.1"/>
    </source>
</evidence>
<dbReference type="PRINTS" id="PR00205">
    <property type="entry name" value="CADHERIN"/>
</dbReference>
<evidence type="ECO:0000256" key="2">
    <source>
        <dbReference type="ARBA" id="ARBA00022692"/>
    </source>
</evidence>
<dbReference type="Gene3D" id="2.60.40.60">
    <property type="entry name" value="Cadherins"/>
    <property type="match status" value="2"/>
</dbReference>
<keyword evidence="7" id="KW-0472">Membrane</keyword>
<dbReference type="GO" id="GO:0005886">
    <property type="term" value="C:plasma membrane"/>
    <property type="evidence" value="ECO:0007669"/>
    <property type="project" value="InterPro"/>
</dbReference>
<proteinExistence type="predicted"/>
<dbReference type="OrthoDB" id="6252479at2759"/>
<dbReference type="PROSITE" id="PS50268">
    <property type="entry name" value="CADHERIN_2"/>
    <property type="match status" value="2"/>
</dbReference>
<dbReference type="PROSITE" id="PS00232">
    <property type="entry name" value="CADHERIN_1"/>
    <property type="match status" value="1"/>
</dbReference>
<keyword evidence="9" id="KW-0732">Signal</keyword>
<dbReference type="SUPFAM" id="SSF49313">
    <property type="entry name" value="Cadherin-like"/>
    <property type="match status" value="2"/>
</dbReference>
<sequence>MVRGCRHLAGFLLLLSEMAAHVTRGTTPYPDATTTGEPPQYATTSTADMFLLSNVTAVDNQGLLYSDLVREIMVDIPATSTIGDLVVDMTTLQTSNVSNVTYVLMCCTYDVFTLRTDGKVLVTSELDFNTQYSIPVAELDSFGTILAVYVIHVSLTSDVTLYKDPDGLCNTTSFFVTMEENSNMVSVDLGSLMNQSLSGLQFSLVPGGDADRFSIDPSSGVLTPNSPLDREEKDTLVFRIAMATRYDVTFATVTVTVTDINDNAPTLVETWSSEYILQSTPINSIVGLVRAEDPDAGENATLTYTIVAETGEDFSELFFINNVTGVITVISNFKVIREHIPLKVTIAPVPVGDVAPAGL</sequence>
<evidence type="ECO:0000256" key="9">
    <source>
        <dbReference type="SAM" id="SignalP"/>
    </source>
</evidence>
<dbReference type="GO" id="GO:0005911">
    <property type="term" value="C:cell-cell junction"/>
    <property type="evidence" value="ECO:0007669"/>
    <property type="project" value="TreeGrafter"/>
</dbReference>
<feature type="domain" description="Cadherin" evidence="10">
    <location>
        <begin position="200"/>
        <end position="267"/>
    </location>
</feature>
<evidence type="ECO:0000256" key="7">
    <source>
        <dbReference type="ARBA" id="ARBA00023136"/>
    </source>
</evidence>
<evidence type="ECO:0000256" key="8">
    <source>
        <dbReference type="PROSITE-ProRule" id="PRU00043"/>
    </source>
</evidence>
<keyword evidence="3" id="KW-0677">Repeat</keyword>
<evidence type="ECO:0000313" key="12">
    <source>
        <dbReference type="Proteomes" id="UP000838412"/>
    </source>
</evidence>
<keyword evidence="2" id="KW-0812">Transmembrane</keyword>
<comment type="subcellular location">
    <subcellularLocation>
        <location evidence="1">Membrane</location>
    </subcellularLocation>
</comment>
<dbReference type="InterPro" id="IPR020894">
    <property type="entry name" value="Cadherin_CS"/>
</dbReference>
<accession>A0A8J9YR54</accession>
<name>A0A8J9YR54_BRALA</name>
<evidence type="ECO:0000259" key="10">
    <source>
        <dbReference type="PROSITE" id="PS50268"/>
    </source>
</evidence>
<evidence type="ECO:0000256" key="5">
    <source>
        <dbReference type="ARBA" id="ARBA00022889"/>
    </source>
</evidence>
<dbReference type="Proteomes" id="UP000838412">
    <property type="component" value="Chromosome 1"/>
</dbReference>
<evidence type="ECO:0000256" key="4">
    <source>
        <dbReference type="ARBA" id="ARBA00022837"/>
    </source>
</evidence>
<dbReference type="GO" id="GO:0005509">
    <property type="term" value="F:calcium ion binding"/>
    <property type="evidence" value="ECO:0007669"/>
    <property type="project" value="UniProtKB-UniRule"/>
</dbReference>
<keyword evidence="4 8" id="KW-0106">Calcium</keyword>
<dbReference type="InterPro" id="IPR015919">
    <property type="entry name" value="Cadherin-like_sf"/>
</dbReference>
<dbReference type="PANTHER" id="PTHR24025:SF23">
    <property type="entry name" value="NEURAL-CADHERIN"/>
    <property type="match status" value="1"/>
</dbReference>
<keyword evidence="12" id="KW-1185">Reference proteome</keyword>
<dbReference type="InterPro" id="IPR002126">
    <property type="entry name" value="Cadherin-like_dom"/>
</dbReference>
<gene>
    <name evidence="11" type="primary">CELSR2</name>
    <name evidence="11" type="ORF">BLAG_LOCUS1969</name>
</gene>
<organism evidence="11 12">
    <name type="scientific">Branchiostoma lanceolatum</name>
    <name type="common">Common lancelet</name>
    <name type="synonym">Amphioxus lanceolatum</name>
    <dbReference type="NCBI Taxonomy" id="7740"/>
    <lineage>
        <taxon>Eukaryota</taxon>
        <taxon>Metazoa</taxon>
        <taxon>Chordata</taxon>
        <taxon>Cephalochordata</taxon>
        <taxon>Leptocardii</taxon>
        <taxon>Amphioxiformes</taxon>
        <taxon>Branchiostomatidae</taxon>
        <taxon>Branchiostoma</taxon>
    </lineage>
</organism>
<evidence type="ECO:0000256" key="6">
    <source>
        <dbReference type="ARBA" id="ARBA00022989"/>
    </source>
</evidence>
<feature type="signal peptide" evidence="9">
    <location>
        <begin position="1"/>
        <end position="25"/>
    </location>
</feature>
<dbReference type="GO" id="GO:0007156">
    <property type="term" value="P:homophilic cell adhesion via plasma membrane adhesion molecules"/>
    <property type="evidence" value="ECO:0007669"/>
    <property type="project" value="InterPro"/>
</dbReference>
<evidence type="ECO:0000256" key="3">
    <source>
        <dbReference type="ARBA" id="ARBA00022737"/>
    </source>
</evidence>
<reference evidence="11" key="1">
    <citation type="submission" date="2022-01" db="EMBL/GenBank/DDBJ databases">
        <authorList>
            <person name="Braso-Vives M."/>
        </authorList>
    </citation>
    <scope>NUCLEOTIDE SEQUENCE</scope>
</reference>